<evidence type="ECO:0000313" key="5">
    <source>
        <dbReference type="Proteomes" id="UP000265419"/>
    </source>
</evidence>
<dbReference type="CDD" id="cd04301">
    <property type="entry name" value="NAT_SF"/>
    <property type="match status" value="1"/>
</dbReference>
<dbReference type="InterPro" id="IPR000182">
    <property type="entry name" value="GNAT_dom"/>
</dbReference>
<dbReference type="Gene3D" id="3.40.630.30">
    <property type="match status" value="1"/>
</dbReference>
<comment type="caution">
    <text evidence="4">The sequence shown here is derived from an EMBL/GenBank/DDBJ whole genome shotgun (WGS) entry which is preliminary data.</text>
</comment>
<evidence type="ECO:0000259" key="3">
    <source>
        <dbReference type="PROSITE" id="PS51186"/>
    </source>
</evidence>
<dbReference type="PANTHER" id="PTHR43800">
    <property type="entry name" value="PEPTIDYL-LYSINE N-ACETYLTRANSFERASE YJAB"/>
    <property type="match status" value="1"/>
</dbReference>
<evidence type="ECO:0000313" key="4">
    <source>
        <dbReference type="EMBL" id="RII41675.1"/>
    </source>
</evidence>
<dbReference type="EMBL" id="QQXK01000023">
    <property type="protein sequence ID" value="RII41675.1"/>
    <property type="molecule type" value="Genomic_DNA"/>
</dbReference>
<dbReference type="Proteomes" id="UP000265419">
    <property type="component" value="Unassembled WGS sequence"/>
</dbReference>
<dbReference type="InterPro" id="IPR016181">
    <property type="entry name" value="Acyl_CoA_acyltransferase"/>
</dbReference>
<sequence>MFPITLVPGTAEHHPAVLGVWRRAVEATHDFLSPADIAGVERAIREVYLRAVRLTVALRDDAPVGFVGVSGDPGEPLSIEMLFVDPDAHGRGVGTSLLEAAADDHAEVLVDVNEQNPAALGFYLSRGFTRVGRSDLDGEGNPFPLLHLRRDTLPA</sequence>
<evidence type="ECO:0000256" key="1">
    <source>
        <dbReference type="ARBA" id="ARBA00022679"/>
    </source>
</evidence>
<dbReference type="PROSITE" id="PS51186">
    <property type="entry name" value="GNAT"/>
    <property type="match status" value="1"/>
</dbReference>
<feature type="domain" description="N-acetyltransferase" evidence="3">
    <location>
        <begin position="4"/>
        <end position="150"/>
    </location>
</feature>
<dbReference type="SUPFAM" id="SSF55729">
    <property type="entry name" value="Acyl-CoA N-acyltransferases (Nat)"/>
    <property type="match status" value="1"/>
</dbReference>
<protein>
    <submittedName>
        <fullName evidence="4">GNAT family N-acetyltransferase</fullName>
    </submittedName>
</protein>
<dbReference type="RefSeq" id="WP_119425270.1">
    <property type="nucleotide sequence ID" value="NZ_QQXK01000023.1"/>
</dbReference>
<gene>
    <name evidence="4" type="ORF">DWB68_11520</name>
</gene>
<reference evidence="4 5" key="1">
    <citation type="submission" date="2018-07" db="EMBL/GenBank/DDBJ databases">
        <title>Arthrobacter sp. nov., isolated from raw cow's milk with high bacterial count.</title>
        <authorList>
            <person name="Hahne J."/>
            <person name="Isele D."/>
            <person name="Lipski A."/>
        </authorList>
    </citation>
    <scope>NUCLEOTIDE SEQUENCE [LARGE SCALE GENOMIC DNA]</scope>
    <source>
        <strain evidence="4 5">JZ R-35</strain>
    </source>
</reference>
<dbReference type="GO" id="GO:0016747">
    <property type="term" value="F:acyltransferase activity, transferring groups other than amino-acyl groups"/>
    <property type="evidence" value="ECO:0007669"/>
    <property type="project" value="InterPro"/>
</dbReference>
<keyword evidence="5" id="KW-1185">Reference proteome</keyword>
<accession>A0A399J7Z8</accession>
<keyword evidence="1 4" id="KW-0808">Transferase</keyword>
<evidence type="ECO:0000256" key="2">
    <source>
        <dbReference type="ARBA" id="ARBA00023315"/>
    </source>
</evidence>
<dbReference type="AlphaFoldDB" id="A0A399J7Z8"/>
<name>A0A399J7Z8_9MICC</name>
<dbReference type="Pfam" id="PF13508">
    <property type="entry name" value="Acetyltransf_7"/>
    <property type="match status" value="1"/>
</dbReference>
<dbReference type="PANTHER" id="PTHR43800:SF1">
    <property type="entry name" value="PEPTIDYL-LYSINE N-ACETYLTRANSFERASE YJAB"/>
    <property type="match status" value="1"/>
</dbReference>
<organism evidence="4 5">
    <name type="scientific">Galactobacter valiniphilus</name>
    <dbReference type="NCBI Taxonomy" id="2676122"/>
    <lineage>
        <taxon>Bacteria</taxon>
        <taxon>Bacillati</taxon>
        <taxon>Actinomycetota</taxon>
        <taxon>Actinomycetes</taxon>
        <taxon>Micrococcales</taxon>
        <taxon>Micrococcaceae</taxon>
        <taxon>Galactobacter</taxon>
    </lineage>
</organism>
<keyword evidence="2" id="KW-0012">Acyltransferase</keyword>
<proteinExistence type="predicted"/>